<feature type="domain" description="Transposase MuDR plant" evidence="2">
    <location>
        <begin position="193"/>
        <end position="241"/>
    </location>
</feature>
<gene>
    <name evidence="3" type="ORF">ACH5RR_035408</name>
</gene>
<reference evidence="3 4" key="1">
    <citation type="submission" date="2024-11" db="EMBL/GenBank/DDBJ databases">
        <title>A near-complete genome assembly of Cinchona calisaya.</title>
        <authorList>
            <person name="Lian D.C."/>
            <person name="Zhao X.W."/>
            <person name="Wei L."/>
        </authorList>
    </citation>
    <scope>NUCLEOTIDE SEQUENCE [LARGE SCALE GENOMIC DNA]</scope>
    <source>
        <tissue evidence="3">Nenye</tissue>
    </source>
</reference>
<dbReference type="AlphaFoldDB" id="A0ABD2Y584"/>
<organism evidence="3 4">
    <name type="scientific">Cinchona calisaya</name>
    <dbReference type="NCBI Taxonomy" id="153742"/>
    <lineage>
        <taxon>Eukaryota</taxon>
        <taxon>Viridiplantae</taxon>
        <taxon>Streptophyta</taxon>
        <taxon>Embryophyta</taxon>
        <taxon>Tracheophyta</taxon>
        <taxon>Spermatophyta</taxon>
        <taxon>Magnoliopsida</taxon>
        <taxon>eudicotyledons</taxon>
        <taxon>Gunneridae</taxon>
        <taxon>Pentapetalae</taxon>
        <taxon>asterids</taxon>
        <taxon>lamiids</taxon>
        <taxon>Gentianales</taxon>
        <taxon>Rubiaceae</taxon>
        <taxon>Cinchonoideae</taxon>
        <taxon>Cinchoneae</taxon>
        <taxon>Cinchona</taxon>
    </lineage>
</organism>
<evidence type="ECO:0000313" key="4">
    <source>
        <dbReference type="Proteomes" id="UP001630127"/>
    </source>
</evidence>
<feature type="region of interest" description="Disordered" evidence="1">
    <location>
        <begin position="69"/>
        <end position="102"/>
    </location>
</feature>
<accession>A0ABD2Y584</accession>
<keyword evidence="4" id="KW-1185">Reference proteome</keyword>
<protein>
    <recommendedName>
        <fullName evidence="2">Transposase MuDR plant domain-containing protein</fullName>
    </recommendedName>
</protein>
<feature type="compositionally biased region" description="Polar residues" evidence="1">
    <location>
        <begin position="147"/>
        <end position="158"/>
    </location>
</feature>
<name>A0ABD2Y584_9GENT</name>
<dbReference type="Proteomes" id="UP001630127">
    <property type="component" value="Unassembled WGS sequence"/>
</dbReference>
<feature type="compositionally biased region" description="Basic residues" evidence="1">
    <location>
        <begin position="69"/>
        <end position="94"/>
    </location>
</feature>
<dbReference type="EMBL" id="JBJUIK010000015">
    <property type="protein sequence ID" value="KAL3500959.1"/>
    <property type="molecule type" value="Genomic_DNA"/>
</dbReference>
<dbReference type="InterPro" id="IPR004332">
    <property type="entry name" value="Transposase_MuDR"/>
</dbReference>
<evidence type="ECO:0000313" key="3">
    <source>
        <dbReference type="EMBL" id="KAL3500959.1"/>
    </source>
</evidence>
<sequence length="242" mass="27695">MSIVLHCDIPETGKIMEISSDDHVMQMFEFHKRDEFINLYVGPVHANGNHDSVNIDNYNDGNENTKKVMNRKIGNKPRSKTRRSSRLANGKRKASIGTSEIENGLVDDNMETDDNLYAFTGDDEMGADCDDEFYSRMVTNELENDSENSGVLSGYESNDYTETENDLDSDFENDIMGSYLNVDEFTIPEREKFKLLQGMIFADVYSFRKTLFEYAFQWGFPLIKNKNEKCRVIAHCGSEGCE</sequence>
<comment type="caution">
    <text evidence="3">The sequence shown here is derived from an EMBL/GenBank/DDBJ whole genome shotgun (WGS) entry which is preliminary data.</text>
</comment>
<evidence type="ECO:0000256" key="1">
    <source>
        <dbReference type="SAM" id="MobiDB-lite"/>
    </source>
</evidence>
<feature type="region of interest" description="Disordered" evidence="1">
    <location>
        <begin position="145"/>
        <end position="167"/>
    </location>
</feature>
<evidence type="ECO:0000259" key="2">
    <source>
        <dbReference type="Pfam" id="PF03108"/>
    </source>
</evidence>
<proteinExistence type="predicted"/>
<dbReference type="Pfam" id="PF03108">
    <property type="entry name" value="DBD_Tnp_Mut"/>
    <property type="match status" value="1"/>
</dbReference>